<dbReference type="InterPro" id="IPR021948">
    <property type="entry name" value="DUF3565"/>
</dbReference>
<sequence length="68" mass="7809">MQQPIVGFHQDEERHWVAELACGHNQHVRHKPPWVCRPWVTTVAGRQGRLGMGLECLKCDRGEPADRP</sequence>
<comment type="caution">
    <text evidence="1">The sequence shown here is derived from an EMBL/GenBank/DDBJ whole genome shotgun (WGS) entry which is preliminary data.</text>
</comment>
<accession>A0A2U1CX34</accession>
<protein>
    <submittedName>
        <fullName evidence="1">Uncharacterized protein DUF3565</fullName>
    </submittedName>
</protein>
<name>A0A2U1CX34_9GAMM</name>
<dbReference type="AlphaFoldDB" id="A0A2U1CX34"/>
<organism evidence="1 2">
    <name type="scientific">Tamilnaduibacter salinus</name>
    <dbReference type="NCBI Taxonomy" id="1484056"/>
    <lineage>
        <taxon>Bacteria</taxon>
        <taxon>Pseudomonadati</taxon>
        <taxon>Pseudomonadota</taxon>
        <taxon>Gammaproteobacteria</taxon>
        <taxon>Pseudomonadales</taxon>
        <taxon>Marinobacteraceae</taxon>
        <taxon>Tamilnaduibacter</taxon>
    </lineage>
</organism>
<dbReference type="OrthoDB" id="9799128at2"/>
<dbReference type="EMBL" id="QEKQ01000004">
    <property type="protein sequence ID" value="PVY76801.1"/>
    <property type="molecule type" value="Genomic_DNA"/>
</dbReference>
<dbReference type="Pfam" id="PF12088">
    <property type="entry name" value="DUF3565"/>
    <property type="match status" value="1"/>
</dbReference>
<reference evidence="1 2" key="1">
    <citation type="submission" date="2018-04" db="EMBL/GenBank/DDBJ databases">
        <title>Genomic Encyclopedia of Type Strains, Phase IV (KMG-IV): sequencing the most valuable type-strain genomes for metagenomic binning, comparative biology and taxonomic classification.</title>
        <authorList>
            <person name="Goeker M."/>
        </authorList>
    </citation>
    <scope>NUCLEOTIDE SEQUENCE [LARGE SCALE GENOMIC DNA]</scope>
    <source>
        <strain evidence="1 2">DSM 28688</strain>
    </source>
</reference>
<proteinExistence type="predicted"/>
<dbReference type="Proteomes" id="UP000245887">
    <property type="component" value="Unassembled WGS sequence"/>
</dbReference>
<evidence type="ECO:0000313" key="2">
    <source>
        <dbReference type="Proteomes" id="UP000245887"/>
    </source>
</evidence>
<dbReference type="RefSeq" id="WP_116918875.1">
    <property type="nucleotide sequence ID" value="NZ_QEKQ01000004.1"/>
</dbReference>
<evidence type="ECO:0000313" key="1">
    <source>
        <dbReference type="EMBL" id="PVY76801.1"/>
    </source>
</evidence>
<gene>
    <name evidence="1" type="ORF">C8D92_10432</name>
</gene>